<reference evidence="2 3" key="1">
    <citation type="submission" date="2017-08" db="EMBL/GenBank/DDBJ databases">
        <title>Complete genome of Colwellia sp. NB097-1, a psychrophile bacterium ioslated from Bering Sea.</title>
        <authorList>
            <person name="Chen X."/>
        </authorList>
    </citation>
    <scope>NUCLEOTIDE SEQUENCE [LARGE SCALE GENOMIC DNA]</scope>
    <source>
        <strain evidence="2 3">NB097-1</strain>
    </source>
</reference>
<dbReference type="Proteomes" id="UP000202259">
    <property type="component" value="Chromosome"/>
</dbReference>
<evidence type="ECO:0000313" key="3">
    <source>
        <dbReference type="Proteomes" id="UP000202259"/>
    </source>
</evidence>
<accession>A0A222GDD2</accession>
<keyword evidence="3" id="KW-1185">Reference proteome</keyword>
<feature type="chain" id="PRO_5011216401" evidence="1">
    <location>
        <begin position="23"/>
        <end position="231"/>
    </location>
</feature>
<keyword evidence="1" id="KW-0732">Signal</keyword>
<dbReference type="RefSeq" id="WP_081154304.1">
    <property type="nucleotide sequence ID" value="NZ_CP020465.1"/>
</dbReference>
<proteinExistence type="predicted"/>
<dbReference type="KEGG" id="cber:B5D82_04205"/>
<dbReference type="InterPro" id="IPR010239">
    <property type="entry name" value="CHP02001"/>
</dbReference>
<evidence type="ECO:0000256" key="1">
    <source>
        <dbReference type="SAM" id="SignalP"/>
    </source>
</evidence>
<dbReference type="NCBIfam" id="TIGR02001">
    <property type="entry name" value="gcw_chp"/>
    <property type="match status" value="1"/>
</dbReference>
<organism evidence="2 3">
    <name type="scientific">Cognaticolwellia beringensis</name>
    <dbReference type="NCBI Taxonomy" id="1967665"/>
    <lineage>
        <taxon>Bacteria</taxon>
        <taxon>Pseudomonadati</taxon>
        <taxon>Pseudomonadota</taxon>
        <taxon>Gammaproteobacteria</taxon>
        <taxon>Alteromonadales</taxon>
        <taxon>Colwelliaceae</taxon>
        <taxon>Cognaticolwellia</taxon>
    </lineage>
</organism>
<dbReference type="OrthoDB" id="9793561at2"/>
<dbReference type="AlphaFoldDB" id="A0A222GDD2"/>
<name>A0A222GDD2_9GAMM</name>
<feature type="signal peptide" evidence="1">
    <location>
        <begin position="1"/>
        <end position="22"/>
    </location>
</feature>
<evidence type="ECO:0000313" key="2">
    <source>
        <dbReference type="EMBL" id="ASP49878.1"/>
    </source>
</evidence>
<gene>
    <name evidence="2" type="ORF">B5D82_04205</name>
</gene>
<sequence length="231" mass="25939">MKSSLIALATSFLLTTSLAVFAEVTSTVNLTSDYTFNGVSLTGNDPALQASLDYSGTDGFYAGTWASTVDFGNNKVELDVYAGKYFQLDEKIGLDTGIAYYTYHGDSASDTYNYPETYAKFSYDSSVGKTELNFWYTWDYFGLESGHYITMIAHTFEVASGHHLKATFDRSTSNDTNKWMWDGKKSFNHMRLEYMTHYEGFDFNLAIEDTTMNIESADSRIVLSVSRTFGL</sequence>
<dbReference type="EMBL" id="CP020465">
    <property type="protein sequence ID" value="ASP49878.1"/>
    <property type="molecule type" value="Genomic_DNA"/>
</dbReference>
<protein>
    <submittedName>
        <fullName evidence="2">Uncharacterized protein</fullName>
    </submittedName>
</protein>
<dbReference type="Pfam" id="PF09694">
    <property type="entry name" value="Gcw_chp"/>
    <property type="match status" value="1"/>
</dbReference>